<evidence type="ECO:0000256" key="2">
    <source>
        <dbReference type="ARBA" id="ARBA00005583"/>
    </source>
</evidence>
<dbReference type="EC" id="2.7.8.13" evidence="13 14"/>
<evidence type="ECO:0000256" key="1">
    <source>
        <dbReference type="ARBA" id="ARBA00004141"/>
    </source>
</evidence>
<dbReference type="AlphaFoldDB" id="A0A968GCV8"/>
<evidence type="ECO:0000256" key="14">
    <source>
        <dbReference type="NCBIfam" id="TIGR00445"/>
    </source>
</evidence>
<dbReference type="GO" id="GO:0005886">
    <property type="term" value="C:plasma membrane"/>
    <property type="evidence" value="ECO:0007669"/>
    <property type="project" value="UniProtKB-SubCell"/>
</dbReference>
<keyword evidence="11 13" id="KW-0131">Cell cycle</keyword>
<evidence type="ECO:0000256" key="12">
    <source>
        <dbReference type="ARBA" id="ARBA00023316"/>
    </source>
</evidence>
<comment type="cofactor">
    <cofactor evidence="13 15">
        <name>Mg(2+)</name>
        <dbReference type="ChEBI" id="CHEBI:18420"/>
    </cofactor>
</comment>
<keyword evidence="5 13" id="KW-0808">Transferase</keyword>
<keyword evidence="8 13" id="KW-0573">Peptidoglycan synthesis</keyword>
<keyword evidence="13 15" id="KW-0460">Magnesium</keyword>
<feature type="transmembrane region" description="Helical" evidence="13">
    <location>
        <begin position="209"/>
        <end position="229"/>
    </location>
</feature>
<evidence type="ECO:0000313" key="17">
    <source>
        <dbReference type="Proteomes" id="UP000752013"/>
    </source>
</evidence>
<sequence>MFYYLGKYFLQDFTPLRVLSYISFRGVLAAITALLISFIVSPSIIRALKQFKLGQSVREDGPQDHLIKSGTPTMGGVIMIVSVTLSTLIWQRFDNFYTWLVLFALIGFGVLGFIDDYLKIKLRNSDGVSAKMKMIIQLTLSLIIFALLKAHVMMHINSPEINIHQYFSLIYIPFLKEAIIDLGWIYFPLVVVILIGASNATNLTDGLDGLLTGLLIFAFGAFMIIAYVSGRADFAKYLNIPYIMGSSELVIPAMAIIGACIGFLWYNSHPAEIFMGDVGSLAFGATLGVFSIILKKEILLILIGGVFVLEALSVMLQVGYFRYTKKRYGTGKRIFRMAPLHHHYEITWKEQLQDLGKPWSETKVVIRFWIIGILFTLVALATLKLQ</sequence>
<dbReference type="RefSeq" id="WP_167703927.1">
    <property type="nucleotide sequence ID" value="NZ_CP118168.1"/>
</dbReference>
<evidence type="ECO:0000256" key="15">
    <source>
        <dbReference type="PIRSR" id="PIRSR600715-1"/>
    </source>
</evidence>
<dbReference type="InterPro" id="IPR018480">
    <property type="entry name" value="PNAcMuramoyl-5peptid_Trfase_CS"/>
</dbReference>
<evidence type="ECO:0000256" key="11">
    <source>
        <dbReference type="ARBA" id="ARBA00023306"/>
    </source>
</evidence>
<evidence type="ECO:0000256" key="10">
    <source>
        <dbReference type="ARBA" id="ARBA00023136"/>
    </source>
</evidence>
<comment type="similarity">
    <text evidence="2 13">Belongs to the glycosyltransferase 4 family. MraY subfamily.</text>
</comment>
<feature type="transmembrane region" description="Helical" evidence="13">
    <location>
        <begin position="364"/>
        <end position="383"/>
    </location>
</feature>
<keyword evidence="17" id="KW-1185">Reference proteome</keyword>
<dbReference type="PROSITE" id="PS01348">
    <property type="entry name" value="MRAY_2"/>
    <property type="match status" value="1"/>
</dbReference>
<keyword evidence="13 15" id="KW-0479">Metal-binding</keyword>
<comment type="caution">
    <text evidence="16">The sequence shown here is derived from an EMBL/GenBank/DDBJ whole genome shotgun (WGS) entry which is preliminary data.</text>
</comment>
<evidence type="ECO:0000256" key="9">
    <source>
        <dbReference type="ARBA" id="ARBA00022989"/>
    </source>
</evidence>
<feature type="transmembrane region" description="Helical" evidence="13">
    <location>
        <begin position="20"/>
        <end position="45"/>
    </location>
</feature>
<dbReference type="GO" id="GO:0071555">
    <property type="term" value="P:cell wall organization"/>
    <property type="evidence" value="ECO:0007669"/>
    <property type="project" value="UniProtKB-KW"/>
</dbReference>
<dbReference type="PANTHER" id="PTHR22926">
    <property type="entry name" value="PHOSPHO-N-ACETYLMURAMOYL-PENTAPEPTIDE-TRANSFERASE"/>
    <property type="match status" value="1"/>
</dbReference>
<keyword evidence="4 13" id="KW-0132">Cell division</keyword>
<accession>A0A968GCV8</accession>
<dbReference type="InterPro" id="IPR003524">
    <property type="entry name" value="PNAcMuramoyl-5peptid_Trfase"/>
</dbReference>
<dbReference type="PROSITE" id="PS01347">
    <property type="entry name" value="MRAY_1"/>
    <property type="match status" value="1"/>
</dbReference>
<reference evidence="16" key="1">
    <citation type="submission" date="2020-03" db="EMBL/GenBank/DDBJ databases">
        <title>Spirochaetal bacteria isolated from arthropods constitute a novel genus Entomospira genus novum within the order Spirochaetales.</title>
        <authorList>
            <person name="Grana-Miraglia L."/>
            <person name="Sikutova S."/>
            <person name="Fingerle V."/>
            <person name="Sing A."/>
            <person name="Castillo-Ramirez S."/>
            <person name="Margos G."/>
            <person name="Rudolf I."/>
        </authorList>
    </citation>
    <scope>NUCLEOTIDE SEQUENCE</scope>
    <source>
        <strain evidence="16">BR208</strain>
    </source>
</reference>
<keyword evidence="7 13" id="KW-0133">Cell shape</keyword>
<dbReference type="EMBL" id="JAATLK010000001">
    <property type="protein sequence ID" value="NIZ47510.1"/>
    <property type="molecule type" value="Genomic_DNA"/>
</dbReference>
<evidence type="ECO:0000256" key="3">
    <source>
        <dbReference type="ARBA" id="ARBA00022519"/>
    </source>
</evidence>
<keyword evidence="12 13" id="KW-0961">Cell wall biogenesis/degradation</keyword>
<feature type="transmembrane region" description="Helical" evidence="13">
    <location>
        <begin position="178"/>
        <end position="197"/>
    </location>
</feature>
<keyword evidence="13" id="KW-1003">Cell membrane</keyword>
<feature type="binding site" evidence="15">
    <location>
        <position position="202"/>
    </location>
    <ligand>
        <name>Mg(2+)</name>
        <dbReference type="ChEBI" id="CHEBI:18420"/>
    </ligand>
</feature>
<dbReference type="Proteomes" id="UP000752013">
    <property type="component" value="Unassembled WGS sequence"/>
</dbReference>
<evidence type="ECO:0000256" key="6">
    <source>
        <dbReference type="ARBA" id="ARBA00022692"/>
    </source>
</evidence>
<proteinExistence type="inferred from homology"/>
<protein>
    <recommendedName>
        <fullName evidence="13 14">Phospho-N-acetylmuramoyl-pentapeptide-transferase</fullName>
        <ecNumber evidence="13 14">2.7.8.13</ecNumber>
    </recommendedName>
    <alternativeName>
        <fullName evidence="13">UDP-MurNAc-pentapeptide phosphotransferase</fullName>
    </alternativeName>
</protein>
<evidence type="ECO:0000256" key="5">
    <source>
        <dbReference type="ARBA" id="ARBA00022679"/>
    </source>
</evidence>
<dbReference type="NCBIfam" id="TIGR00445">
    <property type="entry name" value="mraY"/>
    <property type="match status" value="1"/>
</dbReference>
<comment type="catalytic activity">
    <reaction evidence="13">
        <text>UDP-N-acetyl-alpha-D-muramoyl-L-alanyl-gamma-D-glutamyl-meso-2,6-diaminopimeloyl-D-alanyl-D-alanine + di-trans,octa-cis-undecaprenyl phosphate = di-trans,octa-cis-undecaprenyl diphospho-N-acetyl-alpha-D-muramoyl-L-alanyl-D-glutamyl-meso-2,6-diaminopimeloyl-D-alanyl-D-alanine + UMP</text>
        <dbReference type="Rhea" id="RHEA:28386"/>
        <dbReference type="ChEBI" id="CHEBI:57865"/>
        <dbReference type="ChEBI" id="CHEBI:60392"/>
        <dbReference type="ChEBI" id="CHEBI:61386"/>
        <dbReference type="ChEBI" id="CHEBI:61387"/>
        <dbReference type="EC" id="2.7.8.13"/>
    </reaction>
</comment>
<comment type="pathway">
    <text evidence="13">Cell wall biogenesis; peptidoglycan biosynthesis.</text>
</comment>
<dbReference type="GO" id="GO:0009252">
    <property type="term" value="P:peptidoglycan biosynthetic process"/>
    <property type="evidence" value="ECO:0007669"/>
    <property type="project" value="UniProtKB-UniRule"/>
</dbReference>
<comment type="function">
    <text evidence="13">Catalyzes the initial step of the lipid cycle reactions in the biosynthesis of the cell wall peptidoglycan: transfers peptidoglycan precursor phospho-MurNAc-pentapeptide from UDP-MurNAc-pentapeptide onto the lipid carrier undecaprenyl phosphate, yielding undecaprenyl-pyrophosphoryl-MurNAc-pentapeptide, known as lipid I.</text>
</comment>
<dbReference type="HAMAP" id="MF_00038">
    <property type="entry name" value="MraY"/>
    <property type="match status" value="1"/>
</dbReference>
<evidence type="ECO:0000256" key="13">
    <source>
        <dbReference type="HAMAP-Rule" id="MF_00038"/>
    </source>
</evidence>
<evidence type="ECO:0000256" key="7">
    <source>
        <dbReference type="ARBA" id="ARBA00022960"/>
    </source>
</evidence>
<dbReference type="GO" id="GO:0051301">
    <property type="term" value="P:cell division"/>
    <property type="evidence" value="ECO:0007669"/>
    <property type="project" value="UniProtKB-KW"/>
</dbReference>
<feature type="binding site" evidence="15">
    <location>
        <position position="277"/>
    </location>
    <ligand>
        <name>Mg(2+)</name>
        <dbReference type="ChEBI" id="CHEBI:18420"/>
    </ligand>
</feature>
<feature type="transmembrane region" description="Helical" evidence="13">
    <location>
        <begin position="66"/>
        <end position="90"/>
    </location>
</feature>
<dbReference type="Pfam" id="PF00953">
    <property type="entry name" value="Glycos_transf_4"/>
    <property type="match status" value="1"/>
</dbReference>
<feature type="transmembrane region" description="Helical" evidence="13">
    <location>
        <begin position="135"/>
        <end position="158"/>
    </location>
</feature>
<dbReference type="GO" id="GO:0008963">
    <property type="term" value="F:phospho-N-acetylmuramoyl-pentapeptide-transferase activity"/>
    <property type="evidence" value="ECO:0007669"/>
    <property type="project" value="UniProtKB-UniRule"/>
</dbReference>
<keyword evidence="10 13" id="KW-0472">Membrane</keyword>
<feature type="transmembrane region" description="Helical" evidence="13">
    <location>
        <begin position="273"/>
        <end position="293"/>
    </location>
</feature>
<feature type="transmembrane region" description="Helical" evidence="13">
    <location>
        <begin position="249"/>
        <end position="266"/>
    </location>
</feature>
<name>A0A968GCV8_9SPIO</name>
<evidence type="ECO:0000256" key="4">
    <source>
        <dbReference type="ARBA" id="ARBA00022618"/>
    </source>
</evidence>
<feature type="transmembrane region" description="Helical" evidence="13">
    <location>
        <begin position="299"/>
        <end position="323"/>
    </location>
</feature>
<gene>
    <name evidence="13" type="primary">mraY</name>
    <name evidence="16" type="ORF">HCT46_06250</name>
</gene>
<feature type="transmembrane region" description="Helical" evidence="13">
    <location>
        <begin position="96"/>
        <end position="114"/>
    </location>
</feature>
<dbReference type="CDD" id="cd06852">
    <property type="entry name" value="GT_MraY"/>
    <property type="match status" value="1"/>
</dbReference>
<keyword evidence="3" id="KW-0997">Cell inner membrane</keyword>
<dbReference type="GO" id="GO:0008360">
    <property type="term" value="P:regulation of cell shape"/>
    <property type="evidence" value="ECO:0007669"/>
    <property type="project" value="UniProtKB-KW"/>
</dbReference>
<dbReference type="PANTHER" id="PTHR22926:SF5">
    <property type="entry name" value="PHOSPHO-N-ACETYLMURAMOYL-PENTAPEPTIDE-TRANSFERASE HOMOLOG"/>
    <property type="match status" value="1"/>
</dbReference>
<keyword evidence="6 13" id="KW-0812">Transmembrane</keyword>
<comment type="subcellular location">
    <subcellularLocation>
        <location evidence="13">Cell membrane</location>
        <topology evidence="13">Multi-pass membrane protein</topology>
    </subcellularLocation>
    <subcellularLocation>
        <location evidence="1">Membrane</location>
        <topology evidence="1">Multi-pass membrane protein</topology>
    </subcellularLocation>
</comment>
<dbReference type="GO" id="GO:0046872">
    <property type="term" value="F:metal ion binding"/>
    <property type="evidence" value="ECO:0007669"/>
    <property type="project" value="UniProtKB-KW"/>
</dbReference>
<organism evidence="16 17">
    <name type="scientific">Entomospira nematocerorum</name>
    <dbReference type="NCBI Taxonomy" id="2719987"/>
    <lineage>
        <taxon>Bacteria</taxon>
        <taxon>Pseudomonadati</taxon>
        <taxon>Spirochaetota</taxon>
        <taxon>Spirochaetia</taxon>
        <taxon>Spirochaetales</taxon>
        <taxon>Spirochaetaceae</taxon>
        <taxon>Entomospira</taxon>
    </lineage>
</organism>
<keyword evidence="9 13" id="KW-1133">Transmembrane helix</keyword>
<dbReference type="InterPro" id="IPR000715">
    <property type="entry name" value="Glycosyl_transferase_4"/>
</dbReference>
<evidence type="ECO:0000313" key="16">
    <source>
        <dbReference type="EMBL" id="NIZ47510.1"/>
    </source>
</evidence>
<evidence type="ECO:0000256" key="8">
    <source>
        <dbReference type="ARBA" id="ARBA00022984"/>
    </source>
</evidence>